<gene>
    <name evidence="7" type="ORF">NI17_021725</name>
</gene>
<keyword evidence="7" id="KW-0540">Nuclease</keyword>
<dbReference type="InterPro" id="IPR051212">
    <property type="entry name" value="Type-I_RE_S_subunit"/>
</dbReference>
<dbReference type="InterPro" id="IPR000055">
    <property type="entry name" value="Restrct_endonuc_typeI_TRD"/>
</dbReference>
<dbReference type="CDD" id="cd17248">
    <property type="entry name" value="RMtype1_S_AmiI-TRD2-CR2_like"/>
    <property type="match status" value="1"/>
</dbReference>
<dbReference type="EMBL" id="CP063196">
    <property type="protein sequence ID" value="UOE19321.1"/>
    <property type="molecule type" value="Genomic_DNA"/>
</dbReference>
<dbReference type="Gene3D" id="1.10.287.1120">
    <property type="entry name" value="Bipartite methylase S protein"/>
    <property type="match status" value="1"/>
</dbReference>
<comment type="similarity">
    <text evidence="1">Belongs to the type-I restriction system S methylase family.</text>
</comment>
<dbReference type="Gene3D" id="3.90.220.20">
    <property type="entry name" value="DNA methylase specificity domains"/>
    <property type="match status" value="2"/>
</dbReference>
<evidence type="ECO:0000259" key="6">
    <source>
        <dbReference type="Pfam" id="PF01420"/>
    </source>
</evidence>
<dbReference type="SUPFAM" id="SSF116734">
    <property type="entry name" value="DNA methylase specificity domain"/>
    <property type="match status" value="2"/>
</dbReference>
<evidence type="ECO:0000256" key="1">
    <source>
        <dbReference type="ARBA" id="ARBA00010923"/>
    </source>
</evidence>
<dbReference type="KEGG" id="thao:NI17_021725"/>
<evidence type="ECO:0000256" key="4">
    <source>
        <dbReference type="ARBA" id="ARBA00038652"/>
    </source>
</evidence>
<dbReference type="PANTHER" id="PTHR43140:SF1">
    <property type="entry name" value="TYPE I RESTRICTION ENZYME ECOKI SPECIFICITY SUBUNIT"/>
    <property type="match status" value="1"/>
</dbReference>
<keyword evidence="7" id="KW-0255">Endonuclease</keyword>
<sequence length="338" mass="37123">MAFNQGCRALVPTADADVRYFAYQLSALTEPLQAQGLGTTFVELSSSSLSDFKVHVPPLEEQRRIAEYLDAETGRIDAVSSAYSDIKILALQRRGVAVHSLVTGAFALDQKPSSLSWTESIPSHWAEVRLGLVATMGSGHTPSRLRSDWWVDCDIPWITTGEVSQVRDDRREVITETREKISKLGLANSSAELKPAGTVVLCRTASAGYSAIMGTNMATSQDFVTWTCGPDLDPAYLLWVLRAMRPDLLGRLAMGSTHKTIYVPDLQSLRIPLPPVEEQRKIVEKIRASNRRIDELVDKLDRQIDLLAERRQALITAAVTGQFDVTTAGRAGKAEASV</sequence>
<organism evidence="7 8">
    <name type="scientific">Thermobifida halotolerans</name>
    <dbReference type="NCBI Taxonomy" id="483545"/>
    <lineage>
        <taxon>Bacteria</taxon>
        <taxon>Bacillati</taxon>
        <taxon>Actinomycetota</taxon>
        <taxon>Actinomycetes</taxon>
        <taxon>Streptosporangiales</taxon>
        <taxon>Nocardiopsidaceae</taxon>
        <taxon>Thermobifida</taxon>
    </lineage>
</organism>
<dbReference type="InterPro" id="IPR044946">
    <property type="entry name" value="Restrct_endonuc_typeI_TRD_sf"/>
</dbReference>
<keyword evidence="2" id="KW-0680">Restriction system</keyword>
<proteinExistence type="inferred from homology"/>
<keyword evidence="3" id="KW-0238">DNA-binding</keyword>
<comment type="subunit">
    <text evidence="4">The methyltransferase is composed of M and S polypeptides.</text>
</comment>
<dbReference type="PANTHER" id="PTHR43140">
    <property type="entry name" value="TYPE-1 RESTRICTION ENZYME ECOKI SPECIFICITY PROTEIN"/>
    <property type="match status" value="1"/>
</dbReference>
<keyword evidence="5" id="KW-0175">Coiled coil</keyword>
<evidence type="ECO:0000256" key="2">
    <source>
        <dbReference type="ARBA" id="ARBA00022747"/>
    </source>
</evidence>
<name>A0AA97LWM7_9ACTN</name>
<accession>A0AA97LWM7</accession>
<protein>
    <submittedName>
        <fullName evidence="7">Restriction endonuclease subunit S</fullName>
    </submittedName>
</protein>
<dbReference type="GO" id="GO:0003677">
    <property type="term" value="F:DNA binding"/>
    <property type="evidence" value="ECO:0007669"/>
    <property type="project" value="UniProtKB-KW"/>
</dbReference>
<evidence type="ECO:0000313" key="7">
    <source>
        <dbReference type="EMBL" id="UOE19321.1"/>
    </source>
</evidence>
<feature type="domain" description="Type I restriction modification DNA specificity" evidence="6">
    <location>
        <begin position="122"/>
        <end position="291"/>
    </location>
</feature>
<keyword evidence="8" id="KW-1185">Reference proteome</keyword>
<dbReference type="GO" id="GO:0004519">
    <property type="term" value="F:endonuclease activity"/>
    <property type="evidence" value="ECO:0007669"/>
    <property type="project" value="UniProtKB-KW"/>
</dbReference>
<evidence type="ECO:0000256" key="3">
    <source>
        <dbReference type="ARBA" id="ARBA00023125"/>
    </source>
</evidence>
<evidence type="ECO:0000256" key="5">
    <source>
        <dbReference type="SAM" id="Coils"/>
    </source>
</evidence>
<dbReference type="Pfam" id="PF01420">
    <property type="entry name" value="Methylase_S"/>
    <property type="match status" value="2"/>
</dbReference>
<dbReference type="Proteomes" id="UP000265719">
    <property type="component" value="Chromosome"/>
</dbReference>
<dbReference type="AlphaFoldDB" id="A0AA97LWM7"/>
<dbReference type="REBASE" id="610539">
    <property type="entry name" value="S.Tha44931ORF21720P"/>
</dbReference>
<feature type="coiled-coil region" evidence="5">
    <location>
        <begin position="290"/>
        <end position="317"/>
    </location>
</feature>
<reference evidence="7" key="1">
    <citation type="submission" date="2020-10" db="EMBL/GenBank/DDBJ databases">
        <title>De novo genome project of the cellulose decomposer Thermobifida halotolerans type strain.</title>
        <authorList>
            <person name="Nagy I."/>
            <person name="Horvath B."/>
            <person name="Kukolya J."/>
            <person name="Nagy I."/>
            <person name="Orsini M."/>
        </authorList>
    </citation>
    <scope>NUCLEOTIDE SEQUENCE</scope>
    <source>
        <strain evidence="7">DSM 44931</strain>
    </source>
</reference>
<dbReference type="GO" id="GO:0009307">
    <property type="term" value="P:DNA restriction-modification system"/>
    <property type="evidence" value="ECO:0007669"/>
    <property type="project" value="UniProtKB-KW"/>
</dbReference>
<feature type="domain" description="Type I restriction modification DNA specificity" evidence="6">
    <location>
        <begin position="2"/>
        <end position="71"/>
    </location>
</feature>
<keyword evidence="7" id="KW-0378">Hydrolase</keyword>
<evidence type="ECO:0000313" key="8">
    <source>
        <dbReference type="Proteomes" id="UP000265719"/>
    </source>
</evidence>